<dbReference type="Proteomes" id="UP000234681">
    <property type="component" value="Chromosome 9"/>
</dbReference>
<sequence>MQHKSIFIENCSINYITILVTINVLLRILNLSSSTHQIA</sequence>
<keyword evidence="1" id="KW-1133">Transmembrane helix</keyword>
<dbReference type="AlphaFoldDB" id="A6INA9"/>
<accession>A6INA9</accession>
<keyword evidence="1" id="KW-0812">Transmembrane</keyword>
<evidence type="ECO:0000313" key="2">
    <source>
        <dbReference type="EMBL" id="EDL99301.1"/>
    </source>
</evidence>
<proteinExistence type="predicted"/>
<feature type="transmembrane region" description="Helical" evidence="1">
    <location>
        <begin position="12"/>
        <end position="29"/>
    </location>
</feature>
<gene>
    <name evidence="2" type="ORF">rCG_22162</name>
</gene>
<protein>
    <submittedName>
        <fullName evidence="2">RCG22162</fullName>
    </submittedName>
</protein>
<name>A6INA9_RAT</name>
<reference evidence="2 3" key="1">
    <citation type="submission" date="2005-09" db="EMBL/GenBank/DDBJ databases">
        <authorList>
            <person name="Mural R.J."/>
            <person name="Li P.W."/>
            <person name="Adams M.D."/>
            <person name="Amanatides P.G."/>
            <person name="Baden-Tillson H."/>
            <person name="Barnstead M."/>
            <person name="Chin S.H."/>
            <person name="Dew I."/>
            <person name="Evans C.A."/>
            <person name="Ferriera S."/>
            <person name="Flanigan M."/>
            <person name="Fosler C."/>
            <person name="Glodek A."/>
            <person name="Gu Z."/>
            <person name="Holt R.A."/>
            <person name="Jennings D."/>
            <person name="Kraft C.L."/>
            <person name="Lu F."/>
            <person name="Nguyen T."/>
            <person name="Nusskern D.R."/>
            <person name="Pfannkoch C.M."/>
            <person name="Sitter C."/>
            <person name="Sutton G.G."/>
            <person name="Venter J.C."/>
            <person name="Wang Z."/>
            <person name="Woodage T."/>
            <person name="Zheng X.H."/>
            <person name="Zhong F."/>
        </authorList>
    </citation>
    <scope>NUCLEOTIDE SEQUENCE [LARGE SCALE GENOMIC DNA]</scope>
    <source>
        <strain>BN</strain>
        <strain evidence="3">Sprague-Dawley</strain>
    </source>
</reference>
<evidence type="ECO:0000313" key="3">
    <source>
        <dbReference type="Proteomes" id="UP000234681"/>
    </source>
</evidence>
<organism evidence="2 3">
    <name type="scientific">Rattus norvegicus</name>
    <name type="common">Rat</name>
    <dbReference type="NCBI Taxonomy" id="10116"/>
    <lineage>
        <taxon>Eukaryota</taxon>
        <taxon>Metazoa</taxon>
        <taxon>Chordata</taxon>
        <taxon>Craniata</taxon>
        <taxon>Vertebrata</taxon>
        <taxon>Euteleostomi</taxon>
        <taxon>Mammalia</taxon>
        <taxon>Eutheria</taxon>
        <taxon>Euarchontoglires</taxon>
        <taxon>Glires</taxon>
        <taxon>Rodentia</taxon>
        <taxon>Myomorpha</taxon>
        <taxon>Muroidea</taxon>
        <taxon>Muridae</taxon>
        <taxon>Murinae</taxon>
        <taxon>Rattus</taxon>
    </lineage>
</organism>
<dbReference type="EMBL" id="CH473965">
    <property type="protein sequence ID" value="EDL99301.1"/>
    <property type="molecule type" value="Genomic_DNA"/>
</dbReference>
<keyword evidence="1" id="KW-0472">Membrane</keyword>
<evidence type="ECO:0000256" key="1">
    <source>
        <dbReference type="SAM" id="Phobius"/>
    </source>
</evidence>